<name>A0A6A6QIM8_9PEZI</name>
<reference evidence="3" key="1">
    <citation type="journal article" date="2020" name="Stud. Mycol.">
        <title>101 Dothideomycetes genomes: a test case for predicting lifestyles and emergence of pathogens.</title>
        <authorList>
            <person name="Haridas S."/>
            <person name="Albert R."/>
            <person name="Binder M."/>
            <person name="Bloem J."/>
            <person name="Labutti K."/>
            <person name="Salamov A."/>
            <person name="Andreopoulos B."/>
            <person name="Baker S."/>
            <person name="Barry K."/>
            <person name="Bills G."/>
            <person name="Bluhm B."/>
            <person name="Cannon C."/>
            <person name="Castanera R."/>
            <person name="Culley D."/>
            <person name="Daum C."/>
            <person name="Ezra D."/>
            <person name="Gonzalez J."/>
            <person name="Henrissat B."/>
            <person name="Kuo A."/>
            <person name="Liang C."/>
            <person name="Lipzen A."/>
            <person name="Lutzoni F."/>
            <person name="Magnuson J."/>
            <person name="Mondo S."/>
            <person name="Nolan M."/>
            <person name="Ohm R."/>
            <person name="Pangilinan J."/>
            <person name="Park H.-J."/>
            <person name="Ramirez L."/>
            <person name="Alfaro M."/>
            <person name="Sun H."/>
            <person name="Tritt A."/>
            <person name="Yoshinaga Y."/>
            <person name="Zwiers L.-H."/>
            <person name="Turgeon B."/>
            <person name="Goodwin S."/>
            <person name="Spatafora J."/>
            <person name="Crous P."/>
            <person name="Grigoriev I."/>
        </authorList>
    </citation>
    <scope>NUCLEOTIDE SEQUENCE</scope>
    <source>
        <strain evidence="3">CBS 269.34</strain>
    </source>
</reference>
<proteinExistence type="predicted"/>
<gene>
    <name evidence="3" type="ORF">BU16DRAFT_542630</name>
</gene>
<dbReference type="OrthoDB" id="3513892at2759"/>
<evidence type="ECO:0000259" key="2">
    <source>
        <dbReference type="Pfam" id="PF20150"/>
    </source>
</evidence>
<keyword evidence="4" id="KW-1185">Reference proteome</keyword>
<dbReference type="InterPro" id="IPR045518">
    <property type="entry name" value="2EXR"/>
</dbReference>
<dbReference type="AlphaFoldDB" id="A0A6A6QIM8"/>
<evidence type="ECO:0000313" key="4">
    <source>
        <dbReference type="Proteomes" id="UP000799750"/>
    </source>
</evidence>
<evidence type="ECO:0000313" key="3">
    <source>
        <dbReference type="EMBL" id="KAF2491513.1"/>
    </source>
</evidence>
<evidence type="ECO:0000256" key="1">
    <source>
        <dbReference type="SAM" id="MobiDB-lite"/>
    </source>
</evidence>
<feature type="domain" description="2EXR" evidence="2">
    <location>
        <begin position="14"/>
        <end position="73"/>
    </location>
</feature>
<accession>A0A6A6QIM8</accession>
<protein>
    <recommendedName>
        <fullName evidence="2">2EXR domain-containing protein</fullName>
    </recommendedName>
</protein>
<dbReference type="Proteomes" id="UP000799750">
    <property type="component" value="Unassembled WGS sequence"/>
</dbReference>
<feature type="region of interest" description="Disordered" evidence="1">
    <location>
        <begin position="77"/>
        <end position="129"/>
    </location>
</feature>
<dbReference type="EMBL" id="MU004195">
    <property type="protein sequence ID" value="KAF2491513.1"/>
    <property type="molecule type" value="Genomic_DNA"/>
</dbReference>
<sequence>MSSPTPLPTPPPTFPKIPFLPPELCLHIWALAMPPPRILTLSQSAHGGFKPLKTPAIFHTGSESRIEALRLAASASHHLAPRRPAVLPTSQGLRSRGSAGYAPPQQARPHPAPSGLAAADESRVQHARAAPCQRVVAGAGSGVGSEGGGELPRNSRGAVVVPRAFRGCAPRHGGEVGEDGSGWEGWGAWEGGGCYVCGGRGGDR</sequence>
<organism evidence="3 4">
    <name type="scientific">Lophium mytilinum</name>
    <dbReference type="NCBI Taxonomy" id="390894"/>
    <lineage>
        <taxon>Eukaryota</taxon>
        <taxon>Fungi</taxon>
        <taxon>Dikarya</taxon>
        <taxon>Ascomycota</taxon>
        <taxon>Pezizomycotina</taxon>
        <taxon>Dothideomycetes</taxon>
        <taxon>Pleosporomycetidae</taxon>
        <taxon>Mytilinidiales</taxon>
        <taxon>Mytilinidiaceae</taxon>
        <taxon>Lophium</taxon>
    </lineage>
</organism>
<dbReference type="Pfam" id="PF20150">
    <property type="entry name" value="2EXR"/>
    <property type="match status" value="1"/>
</dbReference>